<dbReference type="InterPro" id="IPR009061">
    <property type="entry name" value="DNA-bd_dom_put_sf"/>
</dbReference>
<evidence type="ECO:0000256" key="3">
    <source>
        <dbReference type="ARBA" id="ARBA00023163"/>
    </source>
</evidence>
<dbReference type="Pfam" id="PF13411">
    <property type="entry name" value="MerR_1"/>
    <property type="match status" value="1"/>
</dbReference>
<evidence type="ECO:0000313" key="7">
    <source>
        <dbReference type="Proteomes" id="UP000386847"/>
    </source>
</evidence>
<dbReference type="InterPro" id="IPR006158">
    <property type="entry name" value="Cobalamin-bd"/>
</dbReference>
<dbReference type="SUPFAM" id="SSF46955">
    <property type="entry name" value="Putative DNA-binding domain"/>
    <property type="match status" value="1"/>
</dbReference>
<dbReference type="EMBL" id="CP045725">
    <property type="protein sequence ID" value="QGF23531.1"/>
    <property type="molecule type" value="Genomic_DNA"/>
</dbReference>
<dbReference type="InterPro" id="IPR047057">
    <property type="entry name" value="MerR_fam"/>
</dbReference>
<evidence type="ECO:0000259" key="5">
    <source>
        <dbReference type="PROSITE" id="PS51332"/>
    </source>
</evidence>
<proteinExistence type="predicted"/>
<dbReference type="Gene3D" id="3.40.50.280">
    <property type="entry name" value="Cobalamin-binding domain"/>
    <property type="match status" value="1"/>
</dbReference>
<dbReference type="PANTHER" id="PTHR30204">
    <property type="entry name" value="REDOX-CYCLING DRUG-SENSING TRANSCRIPTIONAL ACTIVATOR SOXR"/>
    <property type="match status" value="1"/>
</dbReference>
<accession>A0A5Q2FAW0</accession>
<keyword evidence="3" id="KW-0804">Transcription</keyword>
<dbReference type="Gene3D" id="1.10.1240.10">
    <property type="entry name" value="Methionine synthase domain"/>
    <property type="match status" value="1"/>
</dbReference>
<sequence>MESLSGGWPTRTEERDVYTVKQVASRTGVRETTLRAWERRYGLVHPVRSDGGYRLYDDAQVDLLRRMAALVDSGVPAAMAAESLLAADPGGRSPAVLDEGPDLVAAAADLNPRRLGAVLDDAFARRPYEEVVDDWLAPQLARLGEAWAAGLVSVAQEHFVSVGVLGKLASLYAATIPAHSGAPILVGLPEGGRHELMIFAFAVCLRLRGADVVYLGADVPVAEWELAVRTLLPRVVVLGVHGAGDVAPARAVVQRLAGLQPPVTVMAGGSRRDEVQGAQAMDDRIGAAADQLLVRLRAGAV</sequence>
<evidence type="ECO:0000256" key="1">
    <source>
        <dbReference type="ARBA" id="ARBA00023015"/>
    </source>
</evidence>
<dbReference type="InterPro" id="IPR036594">
    <property type="entry name" value="Meth_synthase_dom"/>
</dbReference>
<gene>
    <name evidence="6" type="ORF">Rai3103_07480</name>
</gene>
<dbReference type="PROSITE" id="PS50937">
    <property type="entry name" value="HTH_MERR_2"/>
    <property type="match status" value="1"/>
</dbReference>
<reference evidence="6 7" key="1">
    <citation type="submission" date="2019-10" db="EMBL/GenBank/DDBJ databases">
        <title>Genomic analysis of Raineyella sp. CBA3103.</title>
        <authorList>
            <person name="Roh S.W."/>
        </authorList>
    </citation>
    <scope>NUCLEOTIDE SEQUENCE [LARGE SCALE GENOMIC DNA]</scope>
    <source>
        <strain evidence="6 7">CBA3103</strain>
    </source>
</reference>
<evidence type="ECO:0000256" key="2">
    <source>
        <dbReference type="ARBA" id="ARBA00023125"/>
    </source>
</evidence>
<organism evidence="6 7">
    <name type="scientific">Raineyella fluvialis</name>
    <dbReference type="NCBI Taxonomy" id="2662261"/>
    <lineage>
        <taxon>Bacteria</taxon>
        <taxon>Bacillati</taxon>
        <taxon>Actinomycetota</taxon>
        <taxon>Actinomycetes</taxon>
        <taxon>Propionibacteriales</taxon>
        <taxon>Propionibacteriaceae</taxon>
        <taxon>Raineyella</taxon>
    </lineage>
</organism>
<dbReference type="PROSITE" id="PS51332">
    <property type="entry name" value="B12_BINDING"/>
    <property type="match status" value="1"/>
</dbReference>
<dbReference type="KEGG" id="rain:Rai3103_07480"/>
<dbReference type="InterPro" id="IPR000551">
    <property type="entry name" value="MerR-type_HTH_dom"/>
</dbReference>
<dbReference type="GO" id="GO:0003700">
    <property type="term" value="F:DNA-binding transcription factor activity"/>
    <property type="evidence" value="ECO:0007669"/>
    <property type="project" value="InterPro"/>
</dbReference>
<feature type="domain" description="HTH merR-type" evidence="4">
    <location>
        <begin position="17"/>
        <end position="86"/>
    </location>
</feature>
<feature type="domain" description="B12-binding" evidence="5">
    <location>
        <begin position="181"/>
        <end position="301"/>
    </location>
</feature>
<dbReference type="PANTHER" id="PTHR30204:SF67">
    <property type="entry name" value="HTH-TYPE TRANSCRIPTIONAL REGULATOR MLRA-RELATED"/>
    <property type="match status" value="1"/>
</dbReference>
<dbReference type="GO" id="GO:0031419">
    <property type="term" value="F:cobalamin binding"/>
    <property type="evidence" value="ECO:0007669"/>
    <property type="project" value="InterPro"/>
</dbReference>
<dbReference type="SMART" id="SM00422">
    <property type="entry name" value="HTH_MERR"/>
    <property type="match status" value="1"/>
</dbReference>
<dbReference type="Proteomes" id="UP000386847">
    <property type="component" value="Chromosome"/>
</dbReference>
<dbReference type="Gene3D" id="1.10.1660.10">
    <property type="match status" value="1"/>
</dbReference>
<dbReference type="AlphaFoldDB" id="A0A5Q2FAW0"/>
<dbReference type="InterPro" id="IPR036724">
    <property type="entry name" value="Cobalamin-bd_sf"/>
</dbReference>
<dbReference type="GO" id="GO:0003677">
    <property type="term" value="F:DNA binding"/>
    <property type="evidence" value="ECO:0007669"/>
    <property type="project" value="UniProtKB-KW"/>
</dbReference>
<dbReference type="InterPro" id="IPR003759">
    <property type="entry name" value="Cbl-bd_cap"/>
</dbReference>
<keyword evidence="1" id="KW-0805">Transcription regulation</keyword>
<dbReference type="Pfam" id="PF02607">
    <property type="entry name" value="B12-binding_2"/>
    <property type="match status" value="1"/>
</dbReference>
<dbReference type="GO" id="GO:0046872">
    <property type="term" value="F:metal ion binding"/>
    <property type="evidence" value="ECO:0007669"/>
    <property type="project" value="InterPro"/>
</dbReference>
<evidence type="ECO:0000313" key="6">
    <source>
        <dbReference type="EMBL" id="QGF23531.1"/>
    </source>
</evidence>
<dbReference type="CDD" id="cd01104">
    <property type="entry name" value="HTH_MlrA-CarA"/>
    <property type="match status" value="1"/>
</dbReference>
<keyword evidence="7" id="KW-1185">Reference proteome</keyword>
<name>A0A5Q2FAW0_9ACTN</name>
<keyword evidence="2" id="KW-0238">DNA-binding</keyword>
<dbReference type="SUPFAM" id="SSF52242">
    <property type="entry name" value="Cobalamin (vitamin B12)-binding domain"/>
    <property type="match status" value="1"/>
</dbReference>
<protein>
    <submittedName>
        <fullName evidence="6">MerR family transcriptional regulator</fullName>
    </submittedName>
</protein>
<evidence type="ECO:0000259" key="4">
    <source>
        <dbReference type="PROSITE" id="PS50937"/>
    </source>
</evidence>